<feature type="signal peptide" evidence="1">
    <location>
        <begin position="1"/>
        <end position="18"/>
    </location>
</feature>
<protein>
    <submittedName>
        <fullName evidence="2">Uncharacterized protein</fullName>
    </submittedName>
</protein>
<evidence type="ECO:0000313" key="3">
    <source>
        <dbReference type="Proteomes" id="UP000834106"/>
    </source>
</evidence>
<organism evidence="2 3">
    <name type="scientific">Fraxinus pennsylvanica</name>
    <dbReference type="NCBI Taxonomy" id="56036"/>
    <lineage>
        <taxon>Eukaryota</taxon>
        <taxon>Viridiplantae</taxon>
        <taxon>Streptophyta</taxon>
        <taxon>Embryophyta</taxon>
        <taxon>Tracheophyta</taxon>
        <taxon>Spermatophyta</taxon>
        <taxon>Magnoliopsida</taxon>
        <taxon>eudicotyledons</taxon>
        <taxon>Gunneridae</taxon>
        <taxon>Pentapetalae</taxon>
        <taxon>asterids</taxon>
        <taxon>lamiids</taxon>
        <taxon>Lamiales</taxon>
        <taxon>Oleaceae</taxon>
        <taxon>Oleeae</taxon>
        <taxon>Fraxinus</taxon>
    </lineage>
</organism>
<dbReference type="EMBL" id="OU503040">
    <property type="protein sequence ID" value="CAI9761517.1"/>
    <property type="molecule type" value="Genomic_DNA"/>
</dbReference>
<dbReference type="PANTHER" id="PTHR35718:SF1">
    <property type="entry name" value="EXPRESSED PROTEIN"/>
    <property type="match status" value="1"/>
</dbReference>
<accession>A0AAD2DNV8</accession>
<reference evidence="2" key="1">
    <citation type="submission" date="2023-05" db="EMBL/GenBank/DDBJ databases">
        <authorList>
            <person name="Huff M."/>
        </authorList>
    </citation>
    <scope>NUCLEOTIDE SEQUENCE</scope>
</reference>
<dbReference type="AlphaFoldDB" id="A0AAD2DNV8"/>
<evidence type="ECO:0000313" key="2">
    <source>
        <dbReference type="EMBL" id="CAI9761517.1"/>
    </source>
</evidence>
<feature type="chain" id="PRO_5042268022" evidence="1">
    <location>
        <begin position="19"/>
        <end position="109"/>
    </location>
</feature>
<evidence type="ECO:0000256" key="1">
    <source>
        <dbReference type="SAM" id="SignalP"/>
    </source>
</evidence>
<dbReference type="Proteomes" id="UP000834106">
    <property type="component" value="Chromosome 5"/>
</dbReference>
<keyword evidence="1" id="KW-0732">Signal</keyword>
<gene>
    <name evidence="2" type="ORF">FPE_LOCUS8947</name>
</gene>
<keyword evidence="3" id="KW-1185">Reference proteome</keyword>
<dbReference type="PANTHER" id="PTHR35718">
    <property type="entry name" value="EXPRESSED PROTEIN"/>
    <property type="match status" value="1"/>
</dbReference>
<name>A0AAD2DNV8_9LAMI</name>
<proteinExistence type="predicted"/>
<sequence>MATLLLFTILSLLSITQAEDRAHGLINESPTAATSPEVYAFFNADMQQPNTKNPCDSSDCSSLPLTATVVQSARAHESSSTGGNLLGANGVAGIPFAFAFACLVATGIY</sequence>